<dbReference type="AlphaFoldDB" id="A0A0N5CFK5"/>
<organism evidence="1 2">
    <name type="scientific">Strongyloides papillosus</name>
    <name type="common">Intestinal threadworm</name>
    <dbReference type="NCBI Taxonomy" id="174720"/>
    <lineage>
        <taxon>Eukaryota</taxon>
        <taxon>Metazoa</taxon>
        <taxon>Ecdysozoa</taxon>
        <taxon>Nematoda</taxon>
        <taxon>Chromadorea</taxon>
        <taxon>Rhabditida</taxon>
        <taxon>Tylenchina</taxon>
        <taxon>Panagrolaimomorpha</taxon>
        <taxon>Strongyloidoidea</taxon>
        <taxon>Strongyloididae</taxon>
        <taxon>Strongyloides</taxon>
    </lineage>
</organism>
<sequence length="72" mass="8485">MIIEARRIYPTYSVGITGELRCRYKNTKNAFVEISNDPRPIIERNPIAMKVTKFKEAFFLAAFIRSFRRPCK</sequence>
<name>A0A0N5CFK5_STREA</name>
<proteinExistence type="predicted"/>
<dbReference type="WBParaSite" id="SPAL_0001664125.1">
    <property type="protein sequence ID" value="SPAL_0001664125.1"/>
    <property type="gene ID" value="SPAL_0001664125"/>
</dbReference>
<accession>A0A0N5CFK5</accession>
<keyword evidence="1" id="KW-1185">Reference proteome</keyword>
<reference evidence="2" key="1">
    <citation type="submission" date="2017-02" db="UniProtKB">
        <authorList>
            <consortium name="WormBaseParasite"/>
        </authorList>
    </citation>
    <scope>IDENTIFICATION</scope>
</reference>
<evidence type="ECO:0000313" key="1">
    <source>
        <dbReference type="Proteomes" id="UP000046392"/>
    </source>
</evidence>
<dbReference type="Proteomes" id="UP000046392">
    <property type="component" value="Unplaced"/>
</dbReference>
<evidence type="ECO:0000313" key="2">
    <source>
        <dbReference type="WBParaSite" id="SPAL_0001664125.1"/>
    </source>
</evidence>
<protein>
    <submittedName>
        <fullName evidence="2">Uncharacterized protein</fullName>
    </submittedName>
</protein>